<evidence type="ECO:0000256" key="2">
    <source>
        <dbReference type="ARBA" id="ARBA00022803"/>
    </source>
</evidence>
<dbReference type="PANTHER" id="PTHR44943:SF8">
    <property type="entry name" value="TPR REPEAT-CONTAINING PROTEIN MJ0263"/>
    <property type="match status" value="1"/>
</dbReference>
<reference evidence="4 5" key="1">
    <citation type="journal article" date="2015" name="Genome Biol. Evol.">
        <title>Comparative Genomics of a Bacterivorous Green Alga Reveals Evolutionary Causalities and Consequences of Phago-Mixotrophic Mode of Nutrition.</title>
        <authorList>
            <person name="Burns J.A."/>
            <person name="Paasch A."/>
            <person name="Narechania A."/>
            <person name="Kim E."/>
        </authorList>
    </citation>
    <scope>NUCLEOTIDE SEQUENCE [LARGE SCALE GENOMIC DNA]</scope>
    <source>
        <strain evidence="4 5">PLY_AMNH</strain>
    </source>
</reference>
<dbReference type="EMBL" id="LGRX02027958">
    <property type="protein sequence ID" value="KAK3248569.1"/>
    <property type="molecule type" value="Genomic_DNA"/>
</dbReference>
<evidence type="ECO:0000313" key="5">
    <source>
        <dbReference type="Proteomes" id="UP001190700"/>
    </source>
</evidence>
<dbReference type="Proteomes" id="UP001190700">
    <property type="component" value="Unassembled WGS sequence"/>
</dbReference>
<dbReference type="PANTHER" id="PTHR44943">
    <property type="entry name" value="CELLULOSE SYNTHASE OPERON PROTEIN C"/>
    <property type="match status" value="1"/>
</dbReference>
<dbReference type="SUPFAM" id="SSF48452">
    <property type="entry name" value="TPR-like"/>
    <property type="match status" value="1"/>
</dbReference>
<feature type="repeat" description="TPR" evidence="3">
    <location>
        <begin position="153"/>
        <end position="186"/>
    </location>
</feature>
<dbReference type="Pfam" id="PF13414">
    <property type="entry name" value="TPR_11"/>
    <property type="match status" value="1"/>
</dbReference>
<organism evidence="4 5">
    <name type="scientific">Cymbomonas tetramitiformis</name>
    <dbReference type="NCBI Taxonomy" id="36881"/>
    <lineage>
        <taxon>Eukaryota</taxon>
        <taxon>Viridiplantae</taxon>
        <taxon>Chlorophyta</taxon>
        <taxon>Pyramimonadophyceae</taxon>
        <taxon>Pyramimonadales</taxon>
        <taxon>Pyramimonadaceae</taxon>
        <taxon>Cymbomonas</taxon>
    </lineage>
</organism>
<dbReference type="InterPro" id="IPR019734">
    <property type="entry name" value="TPR_rpt"/>
</dbReference>
<dbReference type="PROSITE" id="PS50005">
    <property type="entry name" value="TPR"/>
    <property type="match status" value="1"/>
</dbReference>
<dbReference type="InterPro" id="IPR011990">
    <property type="entry name" value="TPR-like_helical_dom_sf"/>
</dbReference>
<dbReference type="Gene3D" id="1.25.40.10">
    <property type="entry name" value="Tetratricopeptide repeat domain"/>
    <property type="match status" value="2"/>
</dbReference>
<keyword evidence="5" id="KW-1185">Reference proteome</keyword>
<comment type="caution">
    <text evidence="4">The sequence shown here is derived from an EMBL/GenBank/DDBJ whole genome shotgun (WGS) entry which is preliminary data.</text>
</comment>
<evidence type="ECO:0000313" key="4">
    <source>
        <dbReference type="EMBL" id="KAK3248569.1"/>
    </source>
</evidence>
<dbReference type="AlphaFoldDB" id="A0AAE0C6C9"/>
<dbReference type="InterPro" id="IPR051685">
    <property type="entry name" value="Ycf3/AcsC/BcsC/TPR_MFPF"/>
</dbReference>
<name>A0AAE0C6C9_9CHLO</name>
<keyword evidence="1" id="KW-0677">Repeat</keyword>
<protein>
    <submittedName>
        <fullName evidence="4">Uncharacterized protein</fullName>
    </submittedName>
</protein>
<accession>A0AAE0C6C9</accession>
<dbReference type="SMART" id="SM00028">
    <property type="entry name" value="TPR"/>
    <property type="match status" value="2"/>
</dbReference>
<keyword evidence="2 3" id="KW-0802">TPR repeat</keyword>
<sequence>MTPKCAALQLYNTVASPVGKAISSTGKIHVNSSTHPNARMGRLQSVWWPGRSGALSFAKKNHSKVHGKSKLQVLSEASIDKTTGVFDKDNPHMILKVSPGTTFLGLLAARRAARADAGDDEEQLAKVESAFRSFVDKSEAKFKEDVEKDPTDPVAVYNYANFLQTIEDYDRAEEVYREAIALDPENVDVINNLALLLHEQRQDFEGADKLYAQAVEVDPENVDVLFNWALLKKDALQDLEAGCKLVDKVLELRPTLAEHPLVEDFQNSKKGNPFFQEASGEP</sequence>
<gene>
    <name evidence="4" type="ORF">CYMTET_41963</name>
</gene>
<evidence type="ECO:0000256" key="1">
    <source>
        <dbReference type="ARBA" id="ARBA00022737"/>
    </source>
</evidence>
<proteinExistence type="predicted"/>
<evidence type="ECO:0000256" key="3">
    <source>
        <dbReference type="PROSITE-ProRule" id="PRU00339"/>
    </source>
</evidence>